<accession>A0AAW5QUP5</accession>
<dbReference type="Pfam" id="PF05853">
    <property type="entry name" value="BKACE"/>
    <property type="match status" value="1"/>
</dbReference>
<evidence type="ECO:0000313" key="5">
    <source>
        <dbReference type="EMBL" id="MCT8971597.1"/>
    </source>
</evidence>
<gene>
    <name evidence="5" type="ORF">MUB46_07000</name>
</gene>
<keyword evidence="3" id="KW-0479">Metal-binding</keyword>
<dbReference type="Proteomes" id="UP001320898">
    <property type="component" value="Unassembled WGS sequence"/>
</dbReference>
<evidence type="ECO:0000313" key="6">
    <source>
        <dbReference type="Proteomes" id="UP001320898"/>
    </source>
</evidence>
<dbReference type="PANTHER" id="PTHR37418">
    <property type="entry name" value="3-KETO-5-AMINOHEXANOATE CLEAVAGE ENZYME-RELATED"/>
    <property type="match status" value="1"/>
</dbReference>
<evidence type="ECO:0000256" key="4">
    <source>
        <dbReference type="ARBA" id="ARBA00022833"/>
    </source>
</evidence>
<comment type="caution">
    <text evidence="5">The sequence shown here is derived from an EMBL/GenBank/DDBJ whole genome shotgun (WGS) entry which is preliminary data.</text>
</comment>
<name>A0AAW5QUP5_9HYPH</name>
<dbReference type="GO" id="GO:0046872">
    <property type="term" value="F:metal ion binding"/>
    <property type="evidence" value="ECO:0007669"/>
    <property type="project" value="UniProtKB-KW"/>
</dbReference>
<organism evidence="5 6">
    <name type="scientific">Microbaculum marinisediminis</name>
    <dbReference type="NCBI Taxonomy" id="2931392"/>
    <lineage>
        <taxon>Bacteria</taxon>
        <taxon>Pseudomonadati</taxon>
        <taxon>Pseudomonadota</taxon>
        <taxon>Alphaproteobacteria</taxon>
        <taxon>Hyphomicrobiales</taxon>
        <taxon>Tepidamorphaceae</taxon>
        <taxon>Microbaculum</taxon>
    </lineage>
</organism>
<sequence length="275" mass="29252">MSGTIVIAAPNGARRTRADHPNLPMTPAEIAAEAKRCLDAGASVLHLHVRDADGAHSLDAGLYREATAAVRDAVGDALVIQPTTEAVGRYSPDEQMATIRALEPEAVSVALREILPDGADDVPVRRFFGWLGERRVWTQIILYDPADIERFIALSKTGLFAVRRPSLLLVLGRYTAGQRSEPSDLDPMLQALAPMREAVSWSVCAFGPNENACMRHALGEGGHVRVGFENNMVLPTGETAGYTADLVGLAADAARAAGRSPLAAAAVRALVGSWL</sequence>
<dbReference type="RefSeq" id="WP_261615173.1">
    <property type="nucleotide sequence ID" value="NZ_JALIDZ010000003.1"/>
</dbReference>
<evidence type="ECO:0000256" key="3">
    <source>
        <dbReference type="ARBA" id="ARBA00022723"/>
    </source>
</evidence>
<protein>
    <submittedName>
        <fullName evidence="5">3-keto-5-aminohexanoate cleavage protein</fullName>
    </submittedName>
</protein>
<comment type="cofactor">
    <cofactor evidence="1">
        <name>Zn(2+)</name>
        <dbReference type="ChEBI" id="CHEBI:29105"/>
    </cofactor>
</comment>
<keyword evidence="4" id="KW-0862">Zinc</keyword>
<evidence type="ECO:0000256" key="1">
    <source>
        <dbReference type="ARBA" id="ARBA00001947"/>
    </source>
</evidence>
<dbReference type="InterPro" id="IPR008567">
    <property type="entry name" value="BKACE"/>
</dbReference>
<dbReference type="AlphaFoldDB" id="A0AAW5QUP5"/>
<reference evidence="5 6" key="1">
    <citation type="submission" date="2022-04" db="EMBL/GenBank/DDBJ databases">
        <authorList>
            <person name="Ye Y.-Q."/>
            <person name="Du Z.-J."/>
        </authorList>
    </citation>
    <scope>NUCLEOTIDE SEQUENCE [LARGE SCALE GENOMIC DNA]</scope>
    <source>
        <strain evidence="5 6">A6E488</strain>
    </source>
</reference>
<proteinExistence type="predicted"/>
<dbReference type="Gene3D" id="3.20.20.70">
    <property type="entry name" value="Aldolase class I"/>
    <property type="match status" value="1"/>
</dbReference>
<evidence type="ECO:0000256" key="2">
    <source>
        <dbReference type="ARBA" id="ARBA00022679"/>
    </source>
</evidence>
<keyword evidence="6" id="KW-1185">Reference proteome</keyword>
<dbReference type="GO" id="GO:0043720">
    <property type="term" value="F:3-keto-5-aminohexanoate cleavage activity"/>
    <property type="evidence" value="ECO:0007669"/>
    <property type="project" value="InterPro"/>
</dbReference>
<dbReference type="PANTHER" id="PTHR37418:SF2">
    <property type="entry name" value="3-KETO-5-AMINOHEXANOATE CLEAVAGE ENZYME"/>
    <property type="match status" value="1"/>
</dbReference>
<keyword evidence="2" id="KW-0808">Transferase</keyword>
<dbReference type="InterPro" id="IPR013785">
    <property type="entry name" value="Aldolase_TIM"/>
</dbReference>
<dbReference type="EMBL" id="JALIDZ010000003">
    <property type="protein sequence ID" value="MCT8971597.1"/>
    <property type="molecule type" value="Genomic_DNA"/>
</dbReference>